<keyword evidence="3" id="KW-1185">Reference proteome</keyword>
<evidence type="ECO:0000313" key="3">
    <source>
        <dbReference type="Proteomes" id="UP000263900"/>
    </source>
</evidence>
<keyword evidence="1" id="KW-0732">Signal</keyword>
<gene>
    <name evidence="2" type="ORF">D3H65_13550</name>
</gene>
<dbReference type="KEGG" id="pseg:D3H65_13550"/>
<accession>A0A3B7MNR0</accession>
<dbReference type="OrthoDB" id="649475at2"/>
<dbReference type="RefSeq" id="WP_119050832.1">
    <property type="nucleotide sequence ID" value="NZ_CP032157.1"/>
</dbReference>
<proteinExistence type="predicted"/>
<feature type="signal peptide" evidence="1">
    <location>
        <begin position="1"/>
        <end position="23"/>
    </location>
</feature>
<evidence type="ECO:0000313" key="2">
    <source>
        <dbReference type="EMBL" id="AXY74949.1"/>
    </source>
</evidence>
<protein>
    <recommendedName>
        <fullName evidence="4">TonB-dependent receptor</fullName>
    </recommendedName>
</protein>
<dbReference type="AlphaFoldDB" id="A0A3B7MNR0"/>
<evidence type="ECO:0000256" key="1">
    <source>
        <dbReference type="SAM" id="SignalP"/>
    </source>
</evidence>
<name>A0A3B7MNR0_9BACT</name>
<organism evidence="2 3">
    <name type="scientific">Paraflavitalea soli</name>
    <dbReference type="NCBI Taxonomy" id="2315862"/>
    <lineage>
        <taxon>Bacteria</taxon>
        <taxon>Pseudomonadati</taxon>
        <taxon>Bacteroidota</taxon>
        <taxon>Chitinophagia</taxon>
        <taxon>Chitinophagales</taxon>
        <taxon>Chitinophagaceae</taxon>
        <taxon>Paraflavitalea</taxon>
    </lineage>
</organism>
<dbReference type="SUPFAM" id="SSF56935">
    <property type="entry name" value="Porins"/>
    <property type="match status" value="1"/>
</dbReference>
<sequence length="683" mass="76127">MHYTPKPLLTIAIAICISFSSFSQTDTSVTDLNLGRIKLKKDFTQSITIKGEQLEKMPFTSLYEAINAWSYGYYTNRTSVVYVIDGIVVNDVNAYSVYDIEEVTLVQNALIQASGATRQQQMALITTRKGGKDKQGMMVAGQSFLVRGDNVPISGGTNPKSETNFFHQYQIAAYQKGEKIQYGVSANYLRDVIPVTKNPGNKTNIPTNSDRFRINGWFAAKLGSAHDLTIRVNATPQVSDYDRSYGINLPPNNLTSRSKEHIKQTLFNPTIGLRSRLGGGFTNEFTASYGSSRVKGKNESETIYSPTNKYAQEQQSTLTLKQVLLMDQLSYHGSLGNNWSVEPSVNMMFRYLKNNNDYYQASTTNGNVTSINTSSFNQEGRIYLLTPSLNLYYKNSFNIQGGLVANLSKTYGQKIRKALPFVTTSVDVLRLANAANPTSLKFFGSIAQADNLGDLSPSLENAAAVTSFAFFGPTPGLPVYAGFPPDNSFWIWQTGTRLGILNNLLTVNYFFERRNFTAEVYQQIATSYRIIYPDIISSTHHLAINATLINKHSIYWLTGINATSIKSKTDKDLGFYTNHNVVGDLNSDKASWTGGWVNRFSWDRFTAGLDLLYYFNPDQLPTIPGDSKVDALSLQNVYVGYQLNLKGTKGLELYADCRNPKQDKDFKISGNRKYYGLGVKAIL</sequence>
<dbReference type="Proteomes" id="UP000263900">
    <property type="component" value="Chromosome"/>
</dbReference>
<evidence type="ECO:0008006" key="4">
    <source>
        <dbReference type="Google" id="ProtNLM"/>
    </source>
</evidence>
<reference evidence="2 3" key="1">
    <citation type="submission" date="2018-09" db="EMBL/GenBank/DDBJ databases">
        <title>Genome sequencing of strain 6GH32-13.</title>
        <authorList>
            <person name="Weon H.-Y."/>
            <person name="Heo J."/>
            <person name="Kwon S.-W."/>
        </authorList>
    </citation>
    <scope>NUCLEOTIDE SEQUENCE [LARGE SCALE GENOMIC DNA]</scope>
    <source>
        <strain evidence="2 3">5GH32-13</strain>
    </source>
</reference>
<dbReference type="EMBL" id="CP032157">
    <property type="protein sequence ID" value="AXY74949.1"/>
    <property type="molecule type" value="Genomic_DNA"/>
</dbReference>
<feature type="chain" id="PRO_5017645316" description="TonB-dependent receptor" evidence="1">
    <location>
        <begin position="24"/>
        <end position="683"/>
    </location>
</feature>